<dbReference type="Pfam" id="PF01553">
    <property type="entry name" value="Acyltransferase"/>
    <property type="match status" value="1"/>
</dbReference>
<evidence type="ECO:0000259" key="3">
    <source>
        <dbReference type="SMART" id="SM00563"/>
    </source>
</evidence>
<keyword evidence="2 4" id="KW-0012">Acyltransferase</keyword>
<dbReference type="GO" id="GO:0016746">
    <property type="term" value="F:acyltransferase activity"/>
    <property type="evidence" value="ECO:0007669"/>
    <property type="project" value="UniProtKB-KW"/>
</dbReference>
<dbReference type="Proteomes" id="UP000815698">
    <property type="component" value="Chromosome"/>
</dbReference>
<evidence type="ECO:0000256" key="2">
    <source>
        <dbReference type="ARBA" id="ARBA00023315"/>
    </source>
</evidence>
<organism evidence="4 5">
    <name type="scientific">Dermabacter jinjuensis</name>
    <dbReference type="NCBI Taxonomy" id="1667168"/>
    <lineage>
        <taxon>Bacteria</taxon>
        <taxon>Bacillati</taxon>
        <taxon>Actinomycetota</taxon>
        <taxon>Actinomycetes</taxon>
        <taxon>Micrococcales</taxon>
        <taxon>Dermabacteraceae</taxon>
        <taxon>Dermabacter</taxon>
    </lineage>
</organism>
<proteinExistence type="predicted"/>
<evidence type="ECO:0000313" key="5">
    <source>
        <dbReference type="Proteomes" id="UP000815698"/>
    </source>
</evidence>
<name>A0ABM6PLR9_9MICO</name>
<dbReference type="PANTHER" id="PTHR10434">
    <property type="entry name" value="1-ACYL-SN-GLYCEROL-3-PHOSPHATE ACYLTRANSFERASE"/>
    <property type="match status" value="1"/>
</dbReference>
<dbReference type="SUPFAM" id="SSF69593">
    <property type="entry name" value="Glycerol-3-phosphate (1)-acyltransferase"/>
    <property type="match status" value="1"/>
</dbReference>
<dbReference type="EMBL" id="CP023482">
    <property type="protein sequence ID" value="ATH96497.1"/>
    <property type="molecule type" value="Genomic_DNA"/>
</dbReference>
<sequence>MSAYLVRRRRRKSVMFSSGFDSAICGVSNSRDTGECSLTSRRGCTRVYAPYVHRGMEEASCGAFPPSRWVWPYRVIPVHLYPVLQPIVKFLLTLFWRPTVAGLQHVPSSGRMIMACNHTSAFETYFVPCMIPREIHWLGKDALFKGKGVPGKFFAWLMRSVNVIPVDRSGSGGASSALDAGIAVLEGEHALGVFPEGTRSHDGRMYRGKTGAVRLALATGAPILPVAELGAFEAQRSKNSIVPKLRSKLHTQIGPTIDMRAQLATLRADKPSDAPATREELRTLTRSLMEAIRELSGQEYVDEYAADVKKRLKDANAS</sequence>
<gene>
    <name evidence="4" type="ORF">COP05_04890</name>
</gene>
<dbReference type="InterPro" id="IPR002123">
    <property type="entry name" value="Plipid/glycerol_acylTrfase"/>
</dbReference>
<reference evidence="4 5" key="1">
    <citation type="journal article" date="2016" name="Int. J. Syst. Evol. Microbiol.">
        <title>Dermabacter jinjuensis sp. nov., a novel species of the genus Dermabacter isolated from a clinical specimen.</title>
        <authorList>
            <person name="Park Y.K."/>
            <person name="Lee K.M."/>
            <person name="Lee W.K."/>
            <person name="Cho M.J."/>
            <person name="Lee H.S."/>
            <person name="Cho Y.G."/>
            <person name="Lee Y.C."/>
            <person name="Lee W.K."/>
            <person name="Seong W.K."/>
            <person name="Hwang K.J."/>
        </authorList>
    </citation>
    <scope>NUCLEOTIDE SEQUENCE [LARGE SCALE GENOMIC DNA]</scope>
    <source>
        <strain evidence="4 5">32T</strain>
    </source>
</reference>
<evidence type="ECO:0000256" key="1">
    <source>
        <dbReference type="ARBA" id="ARBA00022679"/>
    </source>
</evidence>
<keyword evidence="5" id="KW-1185">Reference proteome</keyword>
<dbReference type="PANTHER" id="PTHR10434:SF11">
    <property type="entry name" value="1-ACYL-SN-GLYCEROL-3-PHOSPHATE ACYLTRANSFERASE"/>
    <property type="match status" value="1"/>
</dbReference>
<feature type="domain" description="Phospholipid/glycerol acyltransferase" evidence="3">
    <location>
        <begin position="112"/>
        <end position="231"/>
    </location>
</feature>
<protein>
    <submittedName>
        <fullName evidence="4">1-acyl-sn-glycerol-3-phosphate acyltransferase</fullName>
    </submittedName>
</protein>
<keyword evidence="1" id="KW-0808">Transferase</keyword>
<dbReference type="SMART" id="SM00563">
    <property type="entry name" value="PlsC"/>
    <property type="match status" value="1"/>
</dbReference>
<accession>A0ABM6PLR9</accession>
<dbReference type="CDD" id="cd07989">
    <property type="entry name" value="LPLAT_AGPAT-like"/>
    <property type="match status" value="1"/>
</dbReference>
<evidence type="ECO:0000313" key="4">
    <source>
        <dbReference type="EMBL" id="ATH96497.1"/>
    </source>
</evidence>